<organism evidence="2 3">
    <name type="scientific">Colwellia psychrerythraea (strain 34H / ATCC BAA-681)</name>
    <name type="common">Vibrio psychroerythus</name>
    <dbReference type="NCBI Taxonomy" id="167879"/>
    <lineage>
        <taxon>Bacteria</taxon>
        <taxon>Pseudomonadati</taxon>
        <taxon>Pseudomonadota</taxon>
        <taxon>Gammaproteobacteria</taxon>
        <taxon>Alteromonadales</taxon>
        <taxon>Colwelliaceae</taxon>
        <taxon>Colwellia</taxon>
    </lineage>
</organism>
<keyword evidence="1" id="KW-0472">Membrane</keyword>
<protein>
    <submittedName>
        <fullName evidence="2">Uncharacterized protein</fullName>
    </submittedName>
</protein>
<name>Q489Y3_COLP3</name>
<feature type="transmembrane region" description="Helical" evidence="1">
    <location>
        <begin position="100"/>
        <end position="117"/>
    </location>
</feature>
<dbReference type="HOGENOM" id="CLU_1934444_0_0_6"/>
<evidence type="ECO:0000313" key="2">
    <source>
        <dbReference type="EMBL" id="AAZ25430.1"/>
    </source>
</evidence>
<evidence type="ECO:0000256" key="1">
    <source>
        <dbReference type="SAM" id="Phobius"/>
    </source>
</evidence>
<dbReference type="AlphaFoldDB" id="Q489Y3"/>
<proteinExistence type="predicted"/>
<dbReference type="STRING" id="167879.CPS_0373"/>
<evidence type="ECO:0000313" key="3">
    <source>
        <dbReference type="Proteomes" id="UP000000547"/>
    </source>
</evidence>
<accession>Q489Y3</accession>
<dbReference type="EMBL" id="CP000083">
    <property type="protein sequence ID" value="AAZ25430.1"/>
    <property type="molecule type" value="Genomic_DNA"/>
</dbReference>
<dbReference type="KEGG" id="cps:CPS_0373"/>
<keyword evidence="1" id="KW-0812">Transmembrane</keyword>
<reference evidence="2" key="1">
    <citation type="journal article" date="2005" name="Proc. Natl. Acad. Sci. U.S.A.">
        <title>The psychrophilic lifestyle as revealed by the genome sequence of Colwellia psychrerythraea 34H through genomic and proteomic analyses.</title>
        <authorList>
            <person name="Methe B.A."/>
            <person name="Nelson K.E."/>
            <person name="Deming J.W."/>
            <person name="Momen B."/>
            <person name="Melamud E."/>
            <person name="Zhang X."/>
            <person name="Moult J."/>
            <person name="Madupu R."/>
            <person name="Nelson W.C."/>
            <person name="Dodson R.J."/>
            <person name="Brinkac L.M."/>
            <person name="Daugherty S.C."/>
            <person name="Durkin A.S."/>
            <person name="DeBoy R.T."/>
            <person name="Kolonay J.F."/>
            <person name="Sullivan S.A."/>
            <person name="Zhou L."/>
            <person name="Davidsen T.M."/>
            <person name="Wu M."/>
            <person name="Huston A.L."/>
            <person name="Lewis M."/>
            <person name="Weaver B."/>
            <person name="Weidman J.F."/>
            <person name="Khouri H."/>
            <person name="Utterback T.R."/>
            <person name="Feldblyum T.V."/>
            <person name="Fraser C.M."/>
        </authorList>
    </citation>
    <scope>NUCLEOTIDE SEQUENCE [LARGE SCALE GENOMIC DNA]</scope>
    <source>
        <strain evidence="2">34H</strain>
    </source>
</reference>
<sequence length="130" mass="14695">MLGFASLHILANNYQPLKWALYLYRRMESLIMFPKCFNCSNNIPLSWFLGAFMWTKHRCVACGELHEFTNSRRLYSGLVGAGVVLIPSLLDGIISSQGVRFLLIGLILFLVLSIIPGQHRLIPNKSVDVK</sequence>
<keyword evidence="1" id="KW-1133">Transmembrane helix</keyword>
<gene>
    <name evidence="2" type="ordered locus">CPS_0373</name>
</gene>
<dbReference type="Proteomes" id="UP000000547">
    <property type="component" value="Chromosome"/>
</dbReference>